<protein>
    <submittedName>
        <fullName evidence="1">Uncharacterized protein</fullName>
    </submittedName>
</protein>
<dbReference type="EMBL" id="BKCJ010002844">
    <property type="protein sequence ID" value="GEU51295.1"/>
    <property type="molecule type" value="Genomic_DNA"/>
</dbReference>
<sequence>MALPPRDQRHRSLRDRVRLLAELGGDYLRSEARWYTSSFWSSLVHLGLHTAEEIESVGFGTYWAENARDLMLRLCHRLIACSIAGMTSGSERQQVAAVGAPMAAEDAPVFDEGAPAVPSPVMARDFSRFSTWTVVGLSQMMSQAGVRTSLQKKSTKLVKYRSSGILLIMKYLVKISKKTRILELKRRHLKIIVLTSNTPYPSRKIWRIRVCTSLKNTKEQDPIRRLNCPVCLSFPVLGEVATFLFLVFDDVLRLFLVEACNLVDVVCLDDGA</sequence>
<evidence type="ECO:0000313" key="1">
    <source>
        <dbReference type="EMBL" id="GEU51295.1"/>
    </source>
</evidence>
<dbReference type="AlphaFoldDB" id="A0A6L2KTE0"/>
<gene>
    <name evidence="1" type="ORF">Tci_023273</name>
</gene>
<accession>A0A6L2KTE0</accession>
<reference evidence="1" key="1">
    <citation type="journal article" date="2019" name="Sci. Rep.">
        <title>Draft genome of Tanacetum cinerariifolium, the natural source of mosquito coil.</title>
        <authorList>
            <person name="Yamashiro T."/>
            <person name="Shiraishi A."/>
            <person name="Satake H."/>
            <person name="Nakayama K."/>
        </authorList>
    </citation>
    <scope>NUCLEOTIDE SEQUENCE</scope>
</reference>
<comment type="caution">
    <text evidence="1">The sequence shown here is derived from an EMBL/GenBank/DDBJ whole genome shotgun (WGS) entry which is preliminary data.</text>
</comment>
<organism evidence="1">
    <name type="scientific">Tanacetum cinerariifolium</name>
    <name type="common">Dalmatian daisy</name>
    <name type="synonym">Chrysanthemum cinerariifolium</name>
    <dbReference type="NCBI Taxonomy" id="118510"/>
    <lineage>
        <taxon>Eukaryota</taxon>
        <taxon>Viridiplantae</taxon>
        <taxon>Streptophyta</taxon>
        <taxon>Embryophyta</taxon>
        <taxon>Tracheophyta</taxon>
        <taxon>Spermatophyta</taxon>
        <taxon>Magnoliopsida</taxon>
        <taxon>eudicotyledons</taxon>
        <taxon>Gunneridae</taxon>
        <taxon>Pentapetalae</taxon>
        <taxon>asterids</taxon>
        <taxon>campanulids</taxon>
        <taxon>Asterales</taxon>
        <taxon>Asteraceae</taxon>
        <taxon>Asteroideae</taxon>
        <taxon>Anthemideae</taxon>
        <taxon>Anthemidinae</taxon>
        <taxon>Tanacetum</taxon>
    </lineage>
</organism>
<name>A0A6L2KTE0_TANCI</name>
<proteinExistence type="predicted"/>